<comment type="caution">
    <text evidence="7">The sequence shown here is derived from an EMBL/GenBank/DDBJ whole genome shotgun (WGS) entry which is preliminary data.</text>
</comment>
<dbReference type="GO" id="GO:0051537">
    <property type="term" value="F:2 iron, 2 sulfur cluster binding"/>
    <property type="evidence" value="ECO:0007669"/>
    <property type="project" value="UniProtKB-KW"/>
</dbReference>
<dbReference type="GO" id="GO:0005739">
    <property type="term" value="C:mitochondrion"/>
    <property type="evidence" value="ECO:0007669"/>
    <property type="project" value="TreeGrafter"/>
</dbReference>
<sequence length="94" mass="10112">MADTASYNISTRAAAAQKSPYGVQLEAGKAYYWCTCGLSKNQPFCDGSHRAHNEEHGTAMRPLSFTAKETGTAYLCGCKDTKNPPFCDGSHESA</sequence>
<dbReference type="InterPro" id="IPR052950">
    <property type="entry name" value="CISD"/>
</dbReference>
<dbReference type="Pfam" id="PF09360">
    <property type="entry name" value="zf-CDGSH"/>
    <property type="match status" value="2"/>
</dbReference>
<dbReference type="SMART" id="SM00704">
    <property type="entry name" value="ZnF_CDGSH"/>
    <property type="match status" value="2"/>
</dbReference>
<gene>
    <name evidence="7" type="ORF">NESM_000293500</name>
</gene>
<organism evidence="7 8">
    <name type="scientific">Novymonas esmeraldas</name>
    <dbReference type="NCBI Taxonomy" id="1808958"/>
    <lineage>
        <taxon>Eukaryota</taxon>
        <taxon>Discoba</taxon>
        <taxon>Euglenozoa</taxon>
        <taxon>Kinetoplastea</taxon>
        <taxon>Metakinetoplastina</taxon>
        <taxon>Trypanosomatida</taxon>
        <taxon>Trypanosomatidae</taxon>
        <taxon>Novymonas</taxon>
    </lineage>
</organism>
<evidence type="ECO:0000313" key="7">
    <source>
        <dbReference type="EMBL" id="KAK7202228.1"/>
    </source>
</evidence>
<evidence type="ECO:0000313" key="8">
    <source>
        <dbReference type="Proteomes" id="UP001430356"/>
    </source>
</evidence>
<keyword evidence="8" id="KW-1185">Reference proteome</keyword>
<dbReference type="PANTHER" id="PTHR46491">
    <property type="entry name" value="CDGSH IRON SULFUR DOMAIN PROTEIN HOMOLOG"/>
    <property type="match status" value="1"/>
</dbReference>
<dbReference type="Proteomes" id="UP001430356">
    <property type="component" value="Unassembled WGS sequence"/>
</dbReference>
<evidence type="ECO:0000259" key="6">
    <source>
        <dbReference type="SMART" id="SM00704"/>
    </source>
</evidence>
<protein>
    <submittedName>
        <fullName evidence="7">Iron-binding zinc finger CDGSH type</fullName>
    </submittedName>
</protein>
<evidence type="ECO:0000256" key="5">
    <source>
        <dbReference type="ARBA" id="ARBA00034078"/>
    </source>
</evidence>
<keyword evidence="3" id="KW-0408">Iron</keyword>
<dbReference type="AlphaFoldDB" id="A0AAW0F7K9"/>
<accession>A0AAW0F7K9</accession>
<keyword evidence="2" id="KW-0479">Metal-binding</keyword>
<dbReference type="EMBL" id="JAECZO010000027">
    <property type="protein sequence ID" value="KAK7202228.1"/>
    <property type="molecule type" value="Genomic_DNA"/>
</dbReference>
<comment type="cofactor">
    <cofactor evidence="5">
        <name>[2Fe-2S] cluster</name>
        <dbReference type="ChEBI" id="CHEBI:190135"/>
    </cofactor>
</comment>
<name>A0AAW0F7K9_9TRYP</name>
<keyword evidence="4" id="KW-0411">Iron-sulfur</keyword>
<dbReference type="InterPro" id="IPR042216">
    <property type="entry name" value="MitoNEET_CISD"/>
</dbReference>
<evidence type="ECO:0000256" key="1">
    <source>
        <dbReference type="ARBA" id="ARBA00022714"/>
    </source>
</evidence>
<feature type="domain" description="Iron-binding zinc finger CDGSH type" evidence="6">
    <location>
        <begin position="60"/>
        <end position="93"/>
    </location>
</feature>
<dbReference type="GO" id="GO:0046872">
    <property type="term" value="F:metal ion binding"/>
    <property type="evidence" value="ECO:0007669"/>
    <property type="project" value="UniProtKB-KW"/>
</dbReference>
<keyword evidence="1" id="KW-0001">2Fe-2S</keyword>
<feature type="domain" description="Iron-binding zinc finger CDGSH type" evidence="6">
    <location>
        <begin position="18"/>
        <end position="55"/>
    </location>
</feature>
<dbReference type="Gene3D" id="3.40.5.90">
    <property type="entry name" value="CDGSH iron-sulfur domain, mitoNEET-type"/>
    <property type="match status" value="2"/>
</dbReference>
<evidence type="ECO:0000256" key="3">
    <source>
        <dbReference type="ARBA" id="ARBA00023004"/>
    </source>
</evidence>
<evidence type="ECO:0000256" key="4">
    <source>
        <dbReference type="ARBA" id="ARBA00023014"/>
    </source>
</evidence>
<proteinExistence type="predicted"/>
<evidence type="ECO:0000256" key="2">
    <source>
        <dbReference type="ARBA" id="ARBA00022723"/>
    </source>
</evidence>
<dbReference type="PANTHER" id="PTHR46491:SF3">
    <property type="entry name" value="CDGSH IRON-SULFUR DOMAIN-CONTAINING PROTEIN 3, MITOCHONDRIAL"/>
    <property type="match status" value="1"/>
</dbReference>
<dbReference type="InterPro" id="IPR018967">
    <property type="entry name" value="FeS-contain_CDGSH-typ"/>
</dbReference>
<reference evidence="7 8" key="1">
    <citation type="journal article" date="2021" name="MBio">
        <title>A New Model Trypanosomatid, Novymonas esmeraldas: Genomic Perception of Its 'Candidatus Pandoraea novymonadis' Endosymbiont.</title>
        <authorList>
            <person name="Zakharova A."/>
            <person name="Saura A."/>
            <person name="Butenko A."/>
            <person name="Podesvova L."/>
            <person name="Warmusova S."/>
            <person name="Kostygov A.Y."/>
            <person name="Nenarokova A."/>
            <person name="Lukes J."/>
            <person name="Opperdoes F.R."/>
            <person name="Yurchenko V."/>
        </authorList>
    </citation>
    <scope>NUCLEOTIDE SEQUENCE [LARGE SCALE GENOMIC DNA]</scope>
    <source>
        <strain evidence="7 8">E262AT.01</strain>
    </source>
</reference>